<evidence type="ECO:0000256" key="11">
    <source>
        <dbReference type="ARBA" id="ARBA00049091"/>
    </source>
</evidence>
<accession>A0A2M7CJB0</accession>
<organism evidence="14 15">
    <name type="scientific">Candidatus Berkelbacteria bacterium CG03_land_8_20_14_0_80_40_36</name>
    <dbReference type="NCBI Taxonomy" id="1974509"/>
    <lineage>
        <taxon>Bacteria</taxon>
        <taxon>Candidatus Berkelbacteria</taxon>
    </lineage>
</organism>
<dbReference type="PANTHER" id="PTHR42801:SF4">
    <property type="entry name" value="AHPC_TSA FAMILY PROTEIN"/>
    <property type="match status" value="1"/>
</dbReference>
<dbReference type="SUPFAM" id="SSF52833">
    <property type="entry name" value="Thioredoxin-like"/>
    <property type="match status" value="1"/>
</dbReference>
<comment type="similarity">
    <text evidence="10">Belongs to the peroxiredoxin family. BCP/PrxQ subfamily.</text>
</comment>
<dbReference type="GO" id="GO:0034599">
    <property type="term" value="P:cellular response to oxidative stress"/>
    <property type="evidence" value="ECO:0007669"/>
    <property type="project" value="TreeGrafter"/>
</dbReference>
<dbReference type="InterPro" id="IPR050924">
    <property type="entry name" value="Peroxiredoxin_BCP/PrxQ"/>
</dbReference>
<dbReference type="PROSITE" id="PS51352">
    <property type="entry name" value="THIOREDOXIN_2"/>
    <property type="match status" value="1"/>
</dbReference>
<comment type="catalytic activity">
    <reaction evidence="11">
        <text>a hydroperoxide + [thioredoxin]-dithiol = an alcohol + [thioredoxin]-disulfide + H2O</text>
        <dbReference type="Rhea" id="RHEA:62620"/>
        <dbReference type="Rhea" id="RHEA-COMP:10698"/>
        <dbReference type="Rhea" id="RHEA-COMP:10700"/>
        <dbReference type="ChEBI" id="CHEBI:15377"/>
        <dbReference type="ChEBI" id="CHEBI:29950"/>
        <dbReference type="ChEBI" id="CHEBI:30879"/>
        <dbReference type="ChEBI" id="CHEBI:35924"/>
        <dbReference type="ChEBI" id="CHEBI:50058"/>
        <dbReference type="EC" id="1.11.1.24"/>
    </reaction>
</comment>
<evidence type="ECO:0000313" key="14">
    <source>
        <dbReference type="EMBL" id="PIV25705.1"/>
    </source>
</evidence>
<comment type="subunit">
    <text evidence="2">Monomer.</text>
</comment>
<dbReference type="EC" id="1.11.1.24" evidence="3"/>
<dbReference type="AlphaFoldDB" id="A0A2M7CJB0"/>
<feature type="active site" description="Cysteine sulfenic acid (-SOH) intermediate; for peroxidase activity" evidence="12">
    <location>
        <position position="38"/>
    </location>
</feature>
<dbReference type="CDD" id="cd03017">
    <property type="entry name" value="PRX_BCP"/>
    <property type="match status" value="1"/>
</dbReference>
<comment type="caution">
    <text evidence="14">The sequence shown here is derived from an EMBL/GenBank/DDBJ whole genome shotgun (WGS) entry which is preliminary data.</text>
</comment>
<dbReference type="FunFam" id="3.40.30.10:FF:000007">
    <property type="entry name" value="Thioredoxin-dependent thiol peroxidase"/>
    <property type="match status" value="1"/>
</dbReference>
<evidence type="ECO:0000256" key="10">
    <source>
        <dbReference type="ARBA" id="ARBA00038489"/>
    </source>
</evidence>
<evidence type="ECO:0000256" key="12">
    <source>
        <dbReference type="PIRSR" id="PIRSR000239-1"/>
    </source>
</evidence>
<dbReference type="GO" id="GO:0045454">
    <property type="term" value="P:cell redox homeostasis"/>
    <property type="evidence" value="ECO:0007669"/>
    <property type="project" value="TreeGrafter"/>
</dbReference>
<reference evidence="15" key="1">
    <citation type="submission" date="2017-09" db="EMBL/GenBank/DDBJ databases">
        <title>Depth-based differentiation of microbial function through sediment-hosted aquifers and enrichment of novel symbionts in the deep terrestrial subsurface.</title>
        <authorList>
            <person name="Probst A.J."/>
            <person name="Ladd B."/>
            <person name="Jarett J.K."/>
            <person name="Geller-Mcgrath D.E."/>
            <person name="Sieber C.M.K."/>
            <person name="Emerson J.B."/>
            <person name="Anantharaman K."/>
            <person name="Thomas B.C."/>
            <person name="Malmstrom R."/>
            <person name="Stieglmeier M."/>
            <person name="Klingl A."/>
            <person name="Woyke T."/>
            <person name="Ryan C.M."/>
            <person name="Banfield J.F."/>
        </authorList>
    </citation>
    <scope>NUCLEOTIDE SEQUENCE [LARGE SCALE GENOMIC DNA]</scope>
</reference>
<keyword evidence="6" id="KW-0560">Oxidoreductase</keyword>
<evidence type="ECO:0000256" key="7">
    <source>
        <dbReference type="ARBA" id="ARBA00023157"/>
    </source>
</evidence>
<keyword evidence="4" id="KW-0575">Peroxidase</keyword>
<dbReference type="InterPro" id="IPR000866">
    <property type="entry name" value="AhpC/TSA"/>
</dbReference>
<evidence type="ECO:0000256" key="6">
    <source>
        <dbReference type="ARBA" id="ARBA00023002"/>
    </source>
</evidence>
<evidence type="ECO:0000256" key="2">
    <source>
        <dbReference type="ARBA" id="ARBA00011245"/>
    </source>
</evidence>
<dbReference type="InterPro" id="IPR024706">
    <property type="entry name" value="Peroxiredoxin_AhpC-typ"/>
</dbReference>
<evidence type="ECO:0000256" key="9">
    <source>
        <dbReference type="ARBA" id="ARBA00032824"/>
    </source>
</evidence>
<gene>
    <name evidence="14" type="ORF">COS38_00235</name>
</gene>
<protein>
    <recommendedName>
        <fullName evidence="3">thioredoxin-dependent peroxiredoxin</fullName>
        <ecNumber evidence="3">1.11.1.24</ecNumber>
    </recommendedName>
    <alternativeName>
        <fullName evidence="9">Thioredoxin peroxidase</fullName>
    </alternativeName>
</protein>
<dbReference type="InterPro" id="IPR013766">
    <property type="entry name" value="Thioredoxin_domain"/>
</dbReference>
<evidence type="ECO:0000313" key="15">
    <source>
        <dbReference type="Proteomes" id="UP000229966"/>
    </source>
</evidence>
<name>A0A2M7CJB0_9BACT</name>
<keyword evidence="5" id="KW-0049">Antioxidant</keyword>
<comment type="function">
    <text evidence="1">Thiol-specific peroxidase that catalyzes the reduction of hydrogen peroxide and organic hydroperoxides to water and alcohols, respectively. Plays a role in cell protection against oxidative stress by detoxifying peroxides and as sensor of hydrogen peroxide-mediated signaling events.</text>
</comment>
<feature type="domain" description="Thioredoxin" evidence="13">
    <location>
        <begin position="1"/>
        <end position="143"/>
    </location>
</feature>
<dbReference type="InterPro" id="IPR036249">
    <property type="entry name" value="Thioredoxin-like_sf"/>
</dbReference>
<keyword evidence="8" id="KW-0676">Redox-active center</keyword>
<evidence type="ECO:0000259" key="13">
    <source>
        <dbReference type="PROSITE" id="PS51352"/>
    </source>
</evidence>
<dbReference type="PIRSF" id="PIRSF000239">
    <property type="entry name" value="AHPC"/>
    <property type="match status" value="1"/>
</dbReference>
<dbReference type="Proteomes" id="UP000229966">
    <property type="component" value="Unassembled WGS sequence"/>
</dbReference>
<dbReference type="EMBL" id="PEUM01000007">
    <property type="protein sequence ID" value="PIV25705.1"/>
    <property type="molecule type" value="Genomic_DNA"/>
</dbReference>
<dbReference type="PANTHER" id="PTHR42801">
    <property type="entry name" value="THIOREDOXIN-DEPENDENT PEROXIDE REDUCTASE"/>
    <property type="match status" value="1"/>
</dbReference>
<dbReference type="GO" id="GO:0005737">
    <property type="term" value="C:cytoplasm"/>
    <property type="evidence" value="ECO:0007669"/>
    <property type="project" value="TreeGrafter"/>
</dbReference>
<proteinExistence type="inferred from homology"/>
<dbReference type="GO" id="GO:0008379">
    <property type="term" value="F:thioredoxin peroxidase activity"/>
    <property type="evidence" value="ECO:0007669"/>
    <property type="project" value="TreeGrafter"/>
</dbReference>
<sequence>MPIVVGETQHQDKIDLSSFLGDQNVVLYFYPKDNTPGCSLEAKGFNQLISDFEKLQTQVVGVSTDTKVSHTSFCGKYQLNFPLIADSDLRVSKLLGVVGKNGKTAMRATFVIDKKGVVRKIYENVKPAGHAKEVLNFLSSNLF</sequence>
<dbReference type="Gene3D" id="3.40.30.10">
    <property type="entry name" value="Glutaredoxin"/>
    <property type="match status" value="1"/>
</dbReference>
<keyword evidence="7" id="KW-1015">Disulfide bond</keyword>
<dbReference type="Pfam" id="PF00578">
    <property type="entry name" value="AhpC-TSA"/>
    <property type="match status" value="1"/>
</dbReference>
<evidence type="ECO:0000256" key="3">
    <source>
        <dbReference type="ARBA" id="ARBA00013017"/>
    </source>
</evidence>
<evidence type="ECO:0000256" key="1">
    <source>
        <dbReference type="ARBA" id="ARBA00003330"/>
    </source>
</evidence>
<evidence type="ECO:0000256" key="4">
    <source>
        <dbReference type="ARBA" id="ARBA00022559"/>
    </source>
</evidence>
<evidence type="ECO:0000256" key="8">
    <source>
        <dbReference type="ARBA" id="ARBA00023284"/>
    </source>
</evidence>
<evidence type="ECO:0000256" key="5">
    <source>
        <dbReference type="ARBA" id="ARBA00022862"/>
    </source>
</evidence>